<dbReference type="Proteomes" id="UP000294164">
    <property type="component" value="Unassembled WGS sequence"/>
</dbReference>
<accession>A0A4Q8M2Y4</accession>
<dbReference type="EMBL" id="SHMG01000006">
    <property type="protein sequence ID" value="TAA41567.1"/>
    <property type="molecule type" value="Genomic_DNA"/>
</dbReference>
<feature type="compositionally biased region" description="Basic residues" evidence="2">
    <location>
        <begin position="102"/>
        <end position="112"/>
    </location>
</feature>
<organism evidence="3 4">
    <name type="scientific">Pseudoxanthomonas winnipegensis</name>
    <dbReference type="NCBI Taxonomy" id="2480810"/>
    <lineage>
        <taxon>Bacteria</taxon>
        <taxon>Pseudomonadati</taxon>
        <taxon>Pseudomonadota</taxon>
        <taxon>Gammaproteobacteria</taxon>
        <taxon>Lysobacterales</taxon>
        <taxon>Lysobacteraceae</taxon>
        <taxon>Pseudoxanthomonas</taxon>
    </lineage>
</organism>
<comment type="caution">
    <text evidence="3">The sequence shown here is derived from an EMBL/GenBank/DDBJ whole genome shotgun (WGS) entry which is preliminary data.</text>
</comment>
<protein>
    <submittedName>
        <fullName evidence="3">Uncharacterized protein</fullName>
    </submittedName>
</protein>
<evidence type="ECO:0000313" key="3">
    <source>
        <dbReference type="EMBL" id="TAA41567.1"/>
    </source>
</evidence>
<dbReference type="RefSeq" id="WP_130534727.1">
    <property type="nucleotide sequence ID" value="NZ_SHMG01000006.1"/>
</dbReference>
<sequence>MAMTRAELEKKHKELAAELAKLDDQIKKQKSADAAATHKSVVETLTANVEFFTDEQRLELLNLVFPQEPAVATKFMVSKLTADDATFSDDDKTSIRNAVKGKPGRSKGKKTGTTKPRTQHEPNAYLMDGKKTPFYKGAQGRAPKLLTEFEATEQGAKLKADGKPTFQMMDAK</sequence>
<feature type="region of interest" description="Disordered" evidence="2">
    <location>
        <begin position="86"/>
        <end position="137"/>
    </location>
</feature>
<gene>
    <name evidence="3" type="ORF">EA655_11535</name>
</gene>
<name>A0A4Q8M2Y4_9GAMM</name>
<keyword evidence="1" id="KW-0175">Coiled coil</keyword>
<feature type="coiled-coil region" evidence="1">
    <location>
        <begin position="5"/>
        <end position="32"/>
    </location>
</feature>
<evidence type="ECO:0000256" key="1">
    <source>
        <dbReference type="SAM" id="Coils"/>
    </source>
</evidence>
<evidence type="ECO:0000256" key="2">
    <source>
        <dbReference type="SAM" id="MobiDB-lite"/>
    </source>
</evidence>
<evidence type="ECO:0000313" key="4">
    <source>
        <dbReference type="Proteomes" id="UP000294164"/>
    </source>
</evidence>
<dbReference type="AlphaFoldDB" id="A0A4Q8M2Y4"/>
<reference evidence="3 4" key="1">
    <citation type="submission" date="2019-02" db="EMBL/GenBank/DDBJ databases">
        <title>WGS of Pseudoxanthomonas species novum from clinical isolates.</title>
        <authorList>
            <person name="Bernier A.-M."/>
            <person name="Bernard K."/>
            <person name="Vachon A."/>
        </authorList>
    </citation>
    <scope>NUCLEOTIDE SEQUENCE [LARGE SCALE GENOMIC DNA]</scope>
    <source>
        <strain evidence="3 4">NML130969</strain>
    </source>
</reference>
<proteinExistence type="predicted"/>